<keyword evidence="3 6" id="KW-0040">ANK repeat</keyword>
<evidence type="ECO:0000313" key="8">
    <source>
        <dbReference type="EMBL" id="KMQ90901.1"/>
    </source>
</evidence>
<keyword evidence="9" id="KW-1185">Reference proteome</keyword>
<sequence>MLSGFLVKRLDNTYMFFHPSFREWLMRRDEGESTKFLCDYRLGHAAIAFRLSRLQAPLDGDKALELGHHVLKAHVYRGVAPCWPSRDLQAIWLTLSTECISSALCTLRNIYSPNVKVSRLLLLAGASPNHITEYLGNAPALCMYAHEGFVEMVSLLLEFGADVELTNSQGCTALSLAAARGHCDVVRRLAAAGALLGHADMAGQCPLVHAARYGRLSVVGYLLACDWVSPAGENRSESGASEIDREEAAQQAVVAAASQGHEAVVEYLLDMAEVIVDRPDTLIGETALTIAAANGSTATVSALLARGANPTAVNAKGLSPLMLAAKEGHWGTAERLLQRDLSTSTDVISDETISLLEQRDPAGRTALMLAASEGHTNLIELFLDKGSILETRDKEGLTALGWACVRGRVAVVQMLLDRGANVGTNDNTGRTPLDLAAFQGNPKLVQLLLDKGAAVEHVDLHGMRPLDRAIGCRNIPVVQCFLRRGAKLGPATWAMAAGKPDVLIILLNKLLEDGNVLYRKNRLKEASHRYAYALRKFPASPEEDYQGQEQGHMMLQLQTFTQLRLNFLLNLSRCKRKMNECIEAIELADEALDVRSVSYEAFYARAKARVDLGLFEDALSDVQEALQNAPAHNRQDRRVLAALKDEIVSRIDGTGTNKGHEDYIARSRLRASVDTLTEL</sequence>
<dbReference type="STRING" id="67767.A0A0J7KKZ7"/>
<feature type="repeat" description="ANK" evidence="6">
    <location>
        <begin position="169"/>
        <end position="201"/>
    </location>
</feature>
<comment type="similarity">
    <text evidence="5">Belongs to the TANC family.</text>
</comment>
<reference evidence="8 9" key="1">
    <citation type="submission" date="2015-04" db="EMBL/GenBank/DDBJ databases">
        <title>Lasius niger genome sequencing.</title>
        <authorList>
            <person name="Konorov E.A."/>
            <person name="Nikitin M.A."/>
            <person name="Kirill M.V."/>
            <person name="Chang P."/>
        </authorList>
    </citation>
    <scope>NUCLEOTIDE SEQUENCE [LARGE SCALE GENOMIC DNA]</scope>
    <source>
        <tissue evidence="8">Whole</tissue>
    </source>
</reference>
<feature type="repeat" description="ANK" evidence="6">
    <location>
        <begin position="428"/>
        <end position="460"/>
    </location>
</feature>
<dbReference type="SMART" id="SM00028">
    <property type="entry name" value="TPR"/>
    <property type="match status" value="3"/>
</dbReference>
<dbReference type="Pfam" id="PF25521">
    <property type="entry name" value="WHD_TANC1"/>
    <property type="match status" value="1"/>
</dbReference>
<dbReference type="PaxDb" id="67767-A0A0J7KKZ7"/>
<proteinExistence type="inferred from homology"/>
<feature type="repeat" description="ANK" evidence="6">
    <location>
        <begin position="395"/>
        <end position="427"/>
    </location>
</feature>
<dbReference type="InterPro" id="IPR011990">
    <property type="entry name" value="TPR-like_helical_dom_sf"/>
</dbReference>
<feature type="domain" description="TANC1/2-like winged helix" evidence="7">
    <location>
        <begin position="1"/>
        <end position="98"/>
    </location>
</feature>
<dbReference type="Gene3D" id="1.25.40.20">
    <property type="entry name" value="Ankyrin repeat-containing domain"/>
    <property type="match status" value="3"/>
</dbReference>
<dbReference type="InterPro" id="IPR050889">
    <property type="entry name" value="Dendritic_Spine_Reg/Scaffold"/>
</dbReference>
<dbReference type="SUPFAM" id="SSF48403">
    <property type="entry name" value="Ankyrin repeat"/>
    <property type="match status" value="1"/>
</dbReference>
<dbReference type="InterPro" id="IPR002110">
    <property type="entry name" value="Ankyrin_rpt"/>
</dbReference>
<feature type="repeat" description="ANK" evidence="6">
    <location>
        <begin position="362"/>
        <end position="394"/>
    </location>
</feature>
<dbReference type="Gene3D" id="1.25.40.10">
    <property type="entry name" value="Tetratricopeptide repeat domain"/>
    <property type="match status" value="1"/>
</dbReference>
<comment type="subcellular location">
    <subcellularLocation>
        <location evidence="4">Postsynapse</location>
    </subcellularLocation>
</comment>
<comment type="caution">
    <text evidence="8">The sequence shown here is derived from an EMBL/GenBank/DDBJ whole genome shotgun (WGS) entry which is preliminary data.</text>
</comment>
<organism evidence="8 9">
    <name type="scientific">Lasius niger</name>
    <name type="common">Black garden ant</name>
    <dbReference type="NCBI Taxonomy" id="67767"/>
    <lineage>
        <taxon>Eukaryota</taxon>
        <taxon>Metazoa</taxon>
        <taxon>Ecdysozoa</taxon>
        <taxon>Arthropoda</taxon>
        <taxon>Hexapoda</taxon>
        <taxon>Insecta</taxon>
        <taxon>Pterygota</taxon>
        <taxon>Neoptera</taxon>
        <taxon>Endopterygota</taxon>
        <taxon>Hymenoptera</taxon>
        <taxon>Apocrita</taxon>
        <taxon>Aculeata</taxon>
        <taxon>Formicoidea</taxon>
        <taxon>Formicidae</taxon>
        <taxon>Formicinae</taxon>
        <taxon>Lasius</taxon>
        <taxon>Lasius</taxon>
    </lineage>
</organism>
<dbReference type="Pfam" id="PF00023">
    <property type="entry name" value="Ank"/>
    <property type="match status" value="1"/>
</dbReference>
<feature type="repeat" description="ANK" evidence="6">
    <location>
        <begin position="283"/>
        <end position="315"/>
    </location>
</feature>
<dbReference type="GO" id="GO:0098794">
    <property type="term" value="C:postsynapse"/>
    <property type="evidence" value="ECO:0007669"/>
    <property type="project" value="UniProtKB-SubCell"/>
</dbReference>
<evidence type="ECO:0000256" key="6">
    <source>
        <dbReference type="PROSITE-ProRule" id="PRU00023"/>
    </source>
</evidence>
<evidence type="ECO:0000256" key="1">
    <source>
        <dbReference type="ARBA" id="ARBA00022737"/>
    </source>
</evidence>
<evidence type="ECO:0000256" key="5">
    <source>
        <dbReference type="ARBA" id="ARBA00038259"/>
    </source>
</evidence>
<dbReference type="PANTHER" id="PTHR24166">
    <property type="entry name" value="ROLLING PEBBLES, ISOFORM B"/>
    <property type="match status" value="1"/>
</dbReference>
<accession>A0A0J7KKZ7</accession>
<evidence type="ECO:0000256" key="3">
    <source>
        <dbReference type="ARBA" id="ARBA00023043"/>
    </source>
</evidence>
<dbReference type="SMART" id="SM00248">
    <property type="entry name" value="ANK"/>
    <property type="match status" value="10"/>
</dbReference>
<dbReference type="PROSITE" id="PS50297">
    <property type="entry name" value="ANK_REP_REGION"/>
    <property type="match status" value="5"/>
</dbReference>
<keyword evidence="1" id="KW-0677">Repeat</keyword>
<protein>
    <submittedName>
        <fullName evidence="8">Protein tanc2</fullName>
    </submittedName>
</protein>
<dbReference type="PANTHER" id="PTHR24166:SF55">
    <property type="entry name" value="ROLLING PEBBLES, ISOFORM B"/>
    <property type="match status" value="1"/>
</dbReference>
<dbReference type="AlphaFoldDB" id="A0A0J7KKZ7"/>
<dbReference type="InterPro" id="IPR036770">
    <property type="entry name" value="Ankyrin_rpt-contain_sf"/>
</dbReference>
<dbReference type="Pfam" id="PF12796">
    <property type="entry name" value="Ank_2"/>
    <property type="match status" value="3"/>
</dbReference>
<keyword evidence="2" id="KW-0770">Synapse</keyword>
<evidence type="ECO:0000256" key="4">
    <source>
        <dbReference type="ARBA" id="ARBA00034110"/>
    </source>
</evidence>
<evidence type="ECO:0000313" key="9">
    <source>
        <dbReference type="Proteomes" id="UP000036403"/>
    </source>
</evidence>
<dbReference type="SUPFAM" id="SSF48452">
    <property type="entry name" value="TPR-like"/>
    <property type="match status" value="1"/>
</dbReference>
<name>A0A0J7KKZ7_LASNI</name>
<evidence type="ECO:0000256" key="2">
    <source>
        <dbReference type="ARBA" id="ARBA00023018"/>
    </source>
</evidence>
<dbReference type="InterPro" id="IPR058056">
    <property type="entry name" value="WH_TANC1/2"/>
</dbReference>
<dbReference type="EMBL" id="LBMM01006125">
    <property type="protein sequence ID" value="KMQ90901.1"/>
    <property type="molecule type" value="Genomic_DNA"/>
</dbReference>
<dbReference type="OrthoDB" id="5958958at2759"/>
<dbReference type="InterPro" id="IPR019734">
    <property type="entry name" value="TPR_rpt"/>
</dbReference>
<dbReference type="PROSITE" id="PS50088">
    <property type="entry name" value="ANK_REPEAT"/>
    <property type="match status" value="5"/>
</dbReference>
<evidence type="ECO:0000259" key="7">
    <source>
        <dbReference type="Pfam" id="PF25521"/>
    </source>
</evidence>
<gene>
    <name evidence="8" type="ORF">RF55_9289</name>
</gene>
<dbReference type="PRINTS" id="PR01415">
    <property type="entry name" value="ANKYRIN"/>
</dbReference>
<dbReference type="Proteomes" id="UP000036403">
    <property type="component" value="Unassembled WGS sequence"/>
</dbReference>